<name>A0A3N9UAZ4_9BACI</name>
<gene>
    <name evidence="4" type="ORF">EBB45_15840</name>
</gene>
<dbReference type="GO" id="GO:0050118">
    <property type="term" value="F:N-acetyldiaminopimelate deacetylase activity"/>
    <property type="evidence" value="ECO:0007669"/>
    <property type="project" value="UniProtKB-ARBA"/>
</dbReference>
<accession>A0A3N9UAZ4</accession>
<feature type="binding site" evidence="2">
    <location>
        <position position="163"/>
    </location>
    <ligand>
        <name>Mn(2+)</name>
        <dbReference type="ChEBI" id="CHEBI:29035"/>
        <label>2</label>
    </ligand>
</feature>
<dbReference type="NCBIfam" id="TIGR01891">
    <property type="entry name" value="amidohydrolases"/>
    <property type="match status" value="1"/>
</dbReference>
<protein>
    <submittedName>
        <fullName evidence="4">Amidohydrolase</fullName>
    </submittedName>
</protein>
<dbReference type="Proteomes" id="UP000274033">
    <property type="component" value="Unassembled WGS sequence"/>
</dbReference>
<evidence type="ECO:0000259" key="3">
    <source>
        <dbReference type="Pfam" id="PF07687"/>
    </source>
</evidence>
<keyword evidence="1 4" id="KW-0378">Hydrolase</keyword>
<dbReference type="AlphaFoldDB" id="A0A3N9UAZ4"/>
<evidence type="ECO:0000313" key="4">
    <source>
        <dbReference type="EMBL" id="RQW73577.1"/>
    </source>
</evidence>
<feature type="binding site" evidence="2">
    <location>
        <position position="104"/>
    </location>
    <ligand>
        <name>Mn(2+)</name>
        <dbReference type="ChEBI" id="CHEBI:29035"/>
        <label>2</label>
    </ligand>
</feature>
<evidence type="ECO:0000256" key="2">
    <source>
        <dbReference type="PIRSR" id="PIRSR005962-1"/>
    </source>
</evidence>
<dbReference type="GO" id="GO:0046872">
    <property type="term" value="F:metal ion binding"/>
    <property type="evidence" value="ECO:0007669"/>
    <property type="project" value="UniProtKB-KW"/>
</dbReference>
<dbReference type="InterPro" id="IPR017439">
    <property type="entry name" value="Amidohydrolase"/>
</dbReference>
<dbReference type="Gene3D" id="3.40.630.10">
    <property type="entry name" value="Zn peptidases"/>
    <property type="match status" value="1"/>
</dbReference>
<reference evidence="4 5" key="1">
    <citation type="journal article" date="2013" name="J. Microbiol.">
        <title>Lysinibacillus chungkukjangi sp. nov., isolated from Chungkukjang, Korean fermented soybean food.</title>
        <authorList>
            <person name="Kim S.J."/>
            <person name="Jang Y.H."/>
            <person name="Hamada M."/>
            <person name="Ahn J.H."/>
            <person name="Weon H.Y."/>
            <person name="Suzuki K."/>
            <person name="Whang K.S."/>
            <person name="Kwon S.W."/>
        </authorList>
    </citation>
    <scope>NUCLEOTIDE SEQUENCE [LARGE SCALE GENOMIC DNA]</scope>
    <source>
        <strain evidence="4 5">MCCC 1A12701</strain>
    </source>
</reference>
<dbReference type="InterPro" id="IPR002933">
    <property type="entry name" value="Peptidase_M20"/>
</dbReference>
<dbReference type="PANTHER" id="PTHR11014">
    <property type="entry name" value="PEPTIDASE M20 FAMILY MEMBER"/>
    <property type="match status" value="1"/>
</dbReference>
<dbReference type="FunFam" id="3.30.70.360:FF:000001">
    <property type="entry name" value="N-acetyldiaminopimelate deacetylase"/>
    <property type="match status" value="1"/>
</dbReference>
<dbReference type="InterPro" id="IPR011650">
    <property type="entry name" value="Peptidase_M20_dimer"/>
</dbReference>
<keyword evidence="2" id="KW-0464">Manganese</keyword>
<dbReference type="GO" id="GO:0019877">
    <property type="term" value="P:diaminopimelate biosynthetic process"/>
    <property type="evidence" value="ECO:0007669"/>
    <property type="project" value="UniProtKB-ARBA"/>
</dbReference>
<dbReference type="PIRSF" id="PIRSF005962">
    <property type="entry name" value="Pept_M20D_amidohydro"/>
    <property type="match status" value="1"/>
</dbReference>
<feature type="binding site" evidence="2">
    <location>
        <position position="102"/>
    </location>
    <ligand>
        <name>Mn(2+)</name>
        <dbReference type="ChEBI" id="CHEBI:29035"/>
        <label>2</label>
    </ligand>
</feature>
<feature type="domain" description="Peptidase M20 dimerisation" evidence="3">
    <location>
        <begin position="189"/>
        <end position="279"/>
    </location>
</feature>
<comment type="caution">
    <text evidence="4">The sequence shown here is derived from an EMBL/GenBank/DDBJ whole genome shotgun (WGS) entry which is preliminary data.</text>
</comment>
<dbReference type="InterPro" id="IPR036264">
    <property type="entry name" value="Bact_exopeptidase_dim_dom"/>
</dbReference>
<feature type="binding site" evidence="2">
    <location>
        <position position="138"/>
    </location>
    <ligand>
        <name>Mn(2+)</name>
        <dbReference type="ChEBI" id="CHEBI:29035"/>
        <label>2</label>
    </ligand>
</feature>
<dbReference type="PANTHER" id="PTHR11014:SF63">
    <property type="entry name" value="METALLOPEPTIDASE, PUTATIVE (AFU_ORTHOLOGUE AFUA_6G09600)-RELATED"/>
    <property type="match status" value="1"/>
</dbReference>
<evidence type="ECO:0000313" key="5">
    <source>
        <dbReference type="Proteomes" id="UP000274033"/>
    </source>
</evidence>
<feature type="binding site" evidence="2">
    <location>
        <position position="360"/>
    </location>
    <ligand>
        <name>Mn(2+)</name>
        <dbReference type="ChEBI" id="CHEBI:29035"/>
        <label>2</label>
    </ligand>
</feature>
<comment type="cofactor">
    <cofactor evidence="2">
        <name>Mn(2+)</name>
        <dbReference type="ChEBI" id="CHEBI:29035"/>
    </cofactor>
    <text evidence="2">The Mn(2+) ion enhances activity.</text>
</comment>
<sequence length="386" mass="43277">MNIVLKDINEDLKKEAISLRRHFHANPELSGEEWETCKFIKQYLVDLNFEILPYNEPNIIAKMKGNGDGPTIAFRADIDALPIEEENDLTYKSNRKNISHMCGHDGHMAILLTVAKWCAENKEKIKPNILFIFQSSEEMAPSGAENLVTQGIIKEMDVLFGLHIWQPIEKGKIGINSGNVMASVDDFCIEINGVGGHGAMPQEAVDPIYIASHIIGAVHSINSRIVDPLEAAVITIGKLDAGTSYNIIPSKVRLYGSIRSLNEQTRQRIKHELKNMIPNICSAFQANGNIDIFSGLPALVNDVEITNKVKEIVQRNLPNLDIIEPRPYMASDDFSFYADKVKSCYLFVGMQGEISQFPHHHPKFQVDDSVLEIGISTFIKIIQNYY</sequence>
<dbReference type="OrthoDB" id="2416606at2"/>
<dbReference type="Pfam" id="PF01546">
    <property type="entry name" value="Peptidase_M20"/>
    <property type="match status" value="1"/>
</dbReference>
<evidence type="ECO:0000256" key="1">
    <source>
        <dbReference type="ARBA" id="ARBA00022801"/>
    </source>
</evidence>
<dbReference type="SUPFAM" id="SSF55031">
    <property type="entry name" value="Bacterial exopeptidase dimerisation domain"/>
    <property type="match status" value="1"/>
</dbReference>
<dbReference type="RefSeq" id="WP_124766317.1">
    <property type="nucleotide sequence ID" value="NZ_JAFBDY010000017.1"/>
</dbReference>
<dbReference type="SUPFAM" id="SSF53187">
    <property type="entry name" value="Zn-dependent exopeptidases"/>
    <property type="match status" value="1"/>
</dbReference>
<proteinExistence type="predicted"/>
<dbReference type="Gene3D" id="3.30.70.360">
    <property type="match status" value="1"/>
</dbReference>
<keyword evidence="5" id="KW-1185">Reference proteome</keyword>
<keyword evidence="2" id="KW-0479">Metal-binding</keyword>
<organism evidence="4 5">
    <name type="scientific">Lysinibacillus composti</name>
    <dbReference type="NCBI Taxonomy" id="720633"/>
    <lineage>
        <taxon>Bacteria</taxon>
        <taxon>Bacillati</taxon>
        <taxon>Bacillota</taxon>
        <taxon>Bacilli</taxon>
        <taxon>Bacillales</taxon>
        <taxon>Bacillaceae</taxon>
        <taxon>Lysinibacillus</taxon>
    </lineage>
</organism>
<dbReference type="Pfam" id="PF07687">
    <property type="entry name" value="M20_dimer"/>
    <property type="match status" value="1"/>
</dbReference>
<dbReference type="EMBL" id="RRCT01000018">
    <property type="protein sequence ID" value="RQW73577.1"/>
    <property type="molecule type" value="Genomic_DNA"/>
</dbReference>